<sequence>MCALAEQISMNVCDFQKLVWLKETQGEEARPLTCPYKGLNTACSINRLRDSIGNETKPEQDCGSDQHVQFILNFFRSAYQFVVSTNQPKHSFPTQKPI</sequence>
<protein>
    <submittedName>
        <fullName evidence="1">Cation transport ATPase</fullName>
    </submittedName>
</protein>
<reference evidence="1 2" key="2">
    <citation type="journal article" date="2013" name="Genome Biol. Evol.">
        <title>Genome sequencing of Giardia lamblia genotypes A2 and B isolates (DH and GS) and comparative analysis with the genomes of genotypes A1 and E (WB and Pig).</title>
        <authorList>
            <person name="Adam R.D."/>
            <person name="Dahlstrom E.W."/>
            <person name="Martens C.A."/>
            <person name="Bruno D.P."/>
            <person name="Barbian K.D."/>
            <person name="Ricklefs S.M."/>
            <person name="Hernandez M.M."/>
            <person name="Narla N.P."/>
            <person name="Patel R.B."/>
            <person name="Porcella S.F."/>
            <person name="Nash T.E."/>
        </authorList>
    </citation>
    <scope>NUCLEOTIDE SEQUENCE [LARGE SCALE GENOMIC DNA]</scope>
    <source>
        <strain evidence="1 2">GS</strain>
    </source>
</reference>
<reference evidence="2" key="1">
    <citation type="submission" date="2012-02" db="EMBL/GenBank/DDBJ databases">
        <title>Genome sequencing of Giardia lamblia Genotypes A2 and B isolates (DH and GS) and comparative analysis with the genomes of Genotypes A1 and E (WB and Pig).</title>
        <authorList>
            <person name="Adam R."/>
            <person name="Dahlstrom E."/>
            <person name="Martens C."/>
            <person name="Bruno D."/>
            <person name="Barbian K."/>
            <person name="Porcella S.F."/>
            <person name="Nash T."/>
        </authorList>
    </citation>
    <scope>NUCLEOTIDE SEQUENCE</scope>
    <source>
        <strain evidence="2">GS</strain>
    </source>
</reference>
<dbReference type="AlphaFoldDB" id="V6U4R5"/>
<dbReference type="VEuPathDB" id="GiardiaDB:QR46_0029"/>
<dbReference type="Proteomes" id="UP000018040">
    <property type="component" value="Unassembled WGS sequence"/>
</dbReference>
<name>V6U4R5_GIAIN</name>
<organism evidence="1 2">
    <name type="scientific">Giardia intestinalis</name>
    <name type="common">Giardia lamblia</name>
    <dbReference type="NCBI Taxonomy" id="5741"/>
    <lineage>
        <taxon>Eukaryota</taxon>
        <taxon>Metamonada</taxon>
        <taxon>Diplomonadida</taxon>
        <taxon>Hexamitidae</taxon>
        <taxon>Giardiinae</taxon>
        <taxon>Giardia</taxon>
    </lineage>
</organism>
<accession>V6U4R5</accession>
<gene>
    <name evidence="1" type="ORF">GSB_150240</name>
</gene>
<comment type="caution">
    <text evidence="1">The sequence shown here is derived from an EMBL/GenBank/DDBJ whole genome shotgun (WGS) entry which is preliminary data.</text>
</comment>
<proteinExistence type="predicted"/>
<evidence type="ECO:0000313" key="2">
    <source>
        <dbReference type="Proteomes" id="UP000018040"/>
    </source>
</evidence>
<evidence type="ECO:0000313" key="1">
    <source>
        <dbReference type="EMBL" id="ESU45829.1"/>
    </source>
</evidence>
<dbReference type="EMBL" id="AHHH01000001">
    <property type="protein sequence ID" value="ESU45829.1"/>
    <property type="molecule type" value="Genomic_DNA"/>
</dbReference>